<dbReference type="InterPro" id="IPR015422">
    <property type="entry name" value="PyrdxlP-dep_Trfase_small"/>
</dbReference>
<dbReference type="GO" id="GO:0051536">
    <property type="term" value="F:iron-sulfur cluster binding"/>
    <property type="evidence" value="ECO:0007669"/>
    <property type="project" value="UniProtKB-KW"/>
</dbReference>
<comment type="similarity">
    <text evidence="2">Belongs to the class-V pyridoxal-phosphate-dependent aminotransferase family. NifS/IscS subfamily.</text>
</comment>
<keyword evidence="4" id="KW-0663">Pyridoxal phosphate</keyword>
<keyword evidence="3" id="KW-0479">Metal-binding</keyword>
<dbReference type="InterPro" id="IPR015424">
    <property type="entry name" value="PyrdxlP-dep_Trfase"/>
</dbReference>
<dbReference type="InterPro" id="IPR015421">
    <property type="entry name" value="PyrdxlP-dep_Trfase_major"/>
</dbReference>
<evidence type="ECO:0000313" key="10">
    <source>
        <dbReference type="Proteomes" id="UP000606499"/>
    </source>
</evidence>
<comment type="caution">
    <text evidence="9">The sequence shown here is derived from an EMBL/GenBank/DDBJ whole genome shotgun (WGS) entry which is preliminary data.</text>
</comment>
<evidence type="ECO:0000256" key="2">
    <source>
        <dbReference type="ARBA" id="ARBA00006490"/>
    </source>
</evidence>
<gene>
    <name evidence="9" type="ORF">H8S45_02940</name>
</gene>
<evidence type="ECO:0000256" key="5">
    <source>
        <dbReference type="ARBA" id="ARBA00023004"/>
    </source>
</evidence>
<sequence length="375" mass="40038">MHYLDNAATTRVLPEAADAALRAMCEAFGNPSSLHRMGIEASRLLEDSRRTVASALGCLPEETYFTSCGTESTNISLRGVSHLNRHKKGRVITTEIEHAATLNTCRQLAAEGFDVAFLAPDATGHITAAALEAALTEDTVLLSCQLVNNEIGTVQPVAELGALLKVKAPQALFHIDAVQGLCRVPLAPKKWKCDLMSVSGHKIGAPKGIGALYVRKGLRLPPLMFGGGQEKGLRPGTEALPNIAAFARACEIRMARFDEDYAYVAALAAYLREQVAASLPDAAFNGAGDIPHVVNLSLPGCKSEVMLRVLESDDVYVSSGSACSKGRQSGVLRALGLPKERTDSALRVSFAPCNTTEDVDAFIRAAQKGVRMLRR</sequence>
<accession>A0A923RVR3</accession>
<dbReference type="PANTHER" id="PTHR11601:SF50">
    <property type="entry name" value="CYSTEINE DESULFURASE ISCS 2-RELATED"/>
    <property type="match status" value="1"/>
</dbReference>
<feature type="domain" description="Aminotransferase class V" evidence="8">
    <location>
        <begin position="2"/>
        <end position="362"/>
    </location>
</feature>
<dbReference type="RefSeq" id="WP_054327391.1">
    <property type="nucleotide sequence ID" value="NZ_JACOPL010000002.1"/>
</dbReference>
<comment type="cofactor">
    <cofactor evidence="1 7">
        <name>pyridoxal 5'-phosphate</name>
        <dbReference type="ChEBI" id="CHEBI:597326"/>
    </cofactor>
</comment>
<evidence type="ECO:0000256" key="3">
    <source>
        <dbReference type="ARBA" id="ARBA00022723"/>
    </source>
</evidence>
<evidence type="ECO:0000256" key="1">
    <source>
        <dbReference type="ARBA" id="ARBA00001933"/>
    </source>
</evidence>
<evidence type="ECO:0000256" key="4">
    <source>
        <dbReference type="ARBA" id="ARBA00022898"/>
    </source>
</evidence>
<dbReference type="Proteomes" id="UP000606499">
    <property type="component" value="Unassembled WGS sequence"/>
</dbReference>
<dbReference type="Pfam" id="PF00266">
    <property type="entry name" value="Aminotran_5"/>
    <property type="match status" value="1"/>
</dbReference>
<proteinExistence type="inferred from homology"/>
<dbReference type="InterPro" id="IPR020578">
    <property type="entry name" value="Aminotrans_V_PyrdxlP_BS"/>
</dbReference>
<dbReference type="AlphaFoldDB" id="A0A923RVR3"/>
<evidence type="ECO:0000259" key="8">
    <source>
        <dbReference type="Pfam" id="PF00266"/>
    </source>
</evidence>
<protein>
    <submittedName>
        <fullName evidence="9">Cysteine desulfurase</fullName>
    </submittedName>
</protein>
<organism evidence="9 10">
    <name type="scientific">Agathobaculum faecis</name>
    <dbReference type="NCBI Taxonomy" id="2763013"/>
    <lineage>
        <taxon>Bacteria</taxon>
        <taxon>Bacillati</taxon>
        <taxon>Bacillota</taxon>
        <taxon>Clostridia</taxon>
        <taxon>Eubacteriales</taxon>
        <taxon>Butyricicoccaceae</taxon>
        <taxon>Agathobaculum</taxon>
    </lineage>
</organism>
<dbReference type="Gene3D" id="3.90.1150.10">
    <property type="entry name" value="Aspartate Aminotransferase, domain 1"/>
    <property type="match status" value="1"/>
</dbReference>
<dbReference type="Gene3D" id="1.10.260.50">
    <property type="match status" value="1"/>
</dbReference>
<dbReference type="Gene3D" id="3.40.640.10">
    <property type="entry name" value="Type I PLP-dependent aspartate aminotransferase-like (Major domain)"/>
    <property type="match status" value="1"/>
</dbReference>
<keyword evidence="5" id="KW-0408">Iron</keyword>
<dbReference type="PROSITE" id="PS00595">
    <property type="entry name" value="AA_TRANSFER_CLASS_5"/>
    <property type="match status" value="1"/>
</dbReference>
<reference evidence="9" key="1">
    <citation type="submission" date="2020-08" db="EMBL/GenBank/DDBJ databases">
        <title>Genome public.</title>
        <authorList>
            <person name="Liu C."/>
            <person name="Sun Q."/>
        </authorList>
    </citation>
    <scope>NUCLEOTIDE SEQUENCE</scope>
    <source>
        <strain evidence="9">NSJ-28</strain>
    </source>
</reference>
<dbReference type="SUPFAM" id="SSF53383">
    <property type="entry name" value="PLP-dependent transferases"/>
    <property type="match status" value="1"/>
</dbReference>
<keyword evidence="10" id="KW-1185">Reference proteome</keyword>
<evidence type="ECO:0000313" key="9">
    <source>
        <dbReference type="EMBL" id="MBC5724426.1"/>
    </source>
</evidence>
<evidence type="ECO:0000256" key="6">
    <source>
        <dbReference type="ARBA" id="ARBA00023014"/>
    </source>
</evidence>
<dbReference type="InterPro" id="IPR016454">
    <property type="entry name" value="Cysteine_dSase"/>
</dbReference>
<dbReference type="PANTHER" id="PTHR11601">
    <property type="entry name" value="CYSTEINE DESULFURYLASE FAMILY MEMBER"/>
    <property type="match status" value="1"/>
</dbReference>
<dbReference type="GO" id="GO:0046872">
    <property type="term" value="F:metal ion binding"/>
    <property type="evidence" value="ECO:0007669"/>
    <property type="project" value="UniProtKB-KW"/>
</dbReference>
<keyword evidence="6" id="KW-0411">Iron-sulfur</keyword>
<name>A0A923RVR3_9FIRM</name>
<dbReference type="GO" id="GO:0003824">
    <property type="term" value="F:catalytic activity"/>
    <property type="evidence" value="ECO:0007669"/>
    <property type="project" value="UniProtKB-ARBA"/>
</dbReference>
<dbReference type="PIRSF" id="PIRSF005572">
    <property type="entry name" value="NifS"/>
    <property type="match status" value="1"/>
</dbReference>
<dbReference type="InterPro" id="IPR000192">
    <property type="entry name" value="Aminotrans_V_dom"/>
</dbReference>
<dbReference type="EMBL" id="JACOPL010000002">
    <property type="protein sequence ID" value="MBC5724426.1"/>
    <property type="molecule type" value="Genomic_DNA"/>
</dbReference>
<evidence type="ECO:0000256" key="7">
    <source>
        <dbReference type="RuleBase" id="RU004504"/>
    </source>
</evidence>